<dbReference type="AlphaFoldDB" id="A0AAV6VKF2"/>
<evidence type="ECO:0000313" key="1">
    <source>
        <dbReference type="EMBL" id="KAG8196156.1"/>
    </source>
</evidence>
<organism evidence="1 2">
    <name type="scientific">Oedothorax gibbosus</name>
    <dbReference type="NCBI Taxonomy" id="931172"/>
    <lineage>
        <taxon>Eukaryota</taxon>
        <taxon>Metazoa</taxon>
        <taxon>Ecdysozoa</taxon>
        <taxon>Arthropoda</taxon>
        <taxon>Chelicerata</taxon>
        <taxon>Arachnida</taxon>
        <taxon>Araneae</taxon>
        <taxon>Araneomorphae</taxon>
        <taxon>Entelegynae</taxon>
        <taxon>Araneoidea</taxon>
        <taxon>Linyphiidae</taxon>
        <taxon>Erigoninae</taxon>
        <taxon>Oedothorax</taxon>
    </lineage>
</organism>
<accession>A0AAV6VKF2</accession>
<reference evidence="1 2" key="1">
    <citation type="journal article" date="2022" name="Nat. Ecol. Evol.">
        <title>A masculinizing supergene underlies an exaggerated male reproductive morph in a spider.</title>
        <authorList>
            <person name="Hendrickx F."/>
            <person name="De Corte Z."/>
            <person name="Sonet G."/>
            <person name="Van Belleghem S.M."/>
            <person name="Kostlbacher S."/>
            <person name="Vangestel C."/>
        </authorList>
    </citation>
    <scope>NUCLEOTIDE SEQUENCE [LARGE SCALE GENOMIC DNA]</scope>
    <source>
        <strain evidence="1">W744_W776</strain>
    </source>
</reference>
<evidence type="ECO:0000313" key="2">
    <source>
        <dbReference type="Proteomes" id="UP000827092"/>
    </source>
</evidence>
<comment type="caution">
    <text evidence="1">The sequence shown here is derived from an EMBL/GenBank/DDBJ whole genome shotgun (WGS) entry which is preliminary data.</text>
</comment>
<dbReference type="Proteomes" id="UP000827092">
    <property type="component" value="Unassembled WGS sequence"/>
</dbReference>
<gene>
    <name evidence="1" type="ORF">JTE90_007886</name>
</gene>
<name>A0AAV6VKF2_9ARAC</name>
<sequence>MYRLTRLNIITSELAWNLGTRWPFLLVCHTTGPMRRYFYLTSFFKYDGNVDAALGSTKLGGAVVRFPWLEHCALLAEKRKMTLL</sequence>
<keyword evidence="2" id="KW-1185">Reference proteome</keyword>
<proteinExistence type="predicted"/>
<protein>
    <submittedName>
        <fullName evidence="1">Uncharacterized protein</fullName>
    </submittedName>
</protein>
<dbReference type="EMBL" id="JAFNEN010000074">
    <property type="protein sequence ID" value="KAG8196156.1"/>
    <property type="molecule type" value="Genomic_DNA"/>
</dbReference>